<dbReference type="InterPro" id="IPR036445">
    <property type="entry name" value="GPCR_2_extracell_dom_sf"/>
</dbReference>
<name>C3Y4F7_BRAFL</name>
<protein>
    <recommendedName>
        <fullName evidence="4">Sushi domain-containing protein</fullName>
    </recommendedName>
</protein>
<feature type="signal peptide" evidence="2">
    <location>
        <begin position="1"/>
        <end position="25"/>
    </location>
</feature>
<dbReference type="EMBL" id="GG666485">
    <property type="protein sequence ID" value="EEN64831.1"/>
    <property type="molecule type" value="Genomic_DNA"/>
</dbReference>
<feature type="transmembrane region" description="Helical" evidence="1">
    <location>
        <begin position="110"/>
        <end position="129"/>
    </location>
</feature>
<reference evidence="3" key="1">
    <citation type="journal article" date="2008" name="Nature">
        <title>The amphioxus genome and the evolution of the chordate karyotype.</title>
        <authorList>
            <consortium name="US DOE Joint Genome Institute (JGI-PGF)"/>
            <person name="Putnam N.H."/>
            <person name="Butts T."/>
            <person name="Ferrier D.E.K."/>
            <person name="Furlong R.F."/>
            <person name="Hellsten U."/>
            <person name="Kawashima T."/>
            <person name="Robinson-Rechavi M."/>
            <person name="Shoguchi E."/>
            <person name="Terry A."/>
            <person name="Yu J.-K."/>
            <person name="Benito-Gutierrez E.L."/>
            <person name="Dubchak I."/>
            <person name="Garcia-Fernandez J."/>
            <person name="Gibson-Brown J.J."/>
            <person name="Grigoriev I.V."/>
            <person name="Horton A.C."/>
            <person name="de Jong P.J."/>
            <person name="Jurka J."/>
            <person name="Kapitonov V.V."/>
            <person name="Kohara Y."/>
            <person name="Kuroki Y."/>
            <person name="Lindquist E."/>
            <person name="Lucas S."/>
            <person name="Osoegawa K."/>
            <person name="Pennacchio L.A."/>
            <person name="Salamov A.A."/>
            <person name="Satou Y."/>
            <person name="Sauka-Spengler T."/>
            <person name="Schmutz J."/>
            <person name="Shin-I T."/>
            <person name="Toyoda A."/>
            <person name="Bronner-Fraser M."/>
            <person name="Fujiyama A."/>
            <person name="Holland L.Z."/>
            <person name="Holland P.W.H."/>
            <person name="Satoh N."/>
            <person name="Rokhsar D.S."/>
        </authorList>
    </citation>
    <scope>NUCLEOTIDE SEQUENCE [LARGE SCALE GENOMIC DNA]</scope>
    <source>
        <strain evidence="3">S238N-H82</strain>
        <tissue evidence="3">Testes</tissue>
    </source>
</reference>
<dbReference type="SUPFAM" id="SSF111418">
    <property type="entry name" value="Hormone receptor domain"/>
    <property type="match status" value="1"/>
</dbReference>
<dbReference type="Gene3D" id="4.10.1240.10">
    <property type="entry name" value="GPCR, family 2, extracellular hormone receptor domain"/>
    <property type="match status" value="1"/>
</dbReference>
<evidence type="ECO:0008006" key="4">
    <source>
        <dbReference type="Google" id="ProtNLM"/>
    </source>
</evidence>
<organism>
    <name type="scientific">Branchiostoma floridae</name>
    <name type="common">Florida lancelet</name>
    <name type="synonym">Amphioxus</name>
    <dbReference type="NCBI Taxonomy" id="7739"/>
    <lineage>
        <taxon>Eukaryota</taxon>
        <taxon>Metazoa</taxon>
        <taxon>Chordata</taxon>
        <taxon>Cephalochordata</taxon>
        <taxon>Leptocardii</taxon>
        <taxon>Amphioxiformes</taxon>
        <taxon>Branchiostomatidae</taxon>
        <taxon>Branchiostoma</taxon>
    </lineage>
</organism>
<sequence length="130" mass="14222">MSARCCVAVALYCILQMCGVVGTSGTQSNASVKLPEGVDVFQLMTLVCQDEHKDAHIDFAENATKLCYKNGTWARKANYIDNCHPISASTKPENAEMERHLENAKQLNNVGHAISLVCLVIAFGLFAYLK</sequence>
<keyword evidence="1" id="KW-1133">Transmembrane helix</keyword>
<gene>
    <name evidence="3" type="ORF">BRAFLDRAFT_89689</name>
</gene>
<feature type="chain" id="PRO_5002935176" description="Sushi domain-containing protein" evidence="2">
    <location>
        <begin position="26"/>
        <end position="130"/>
    </location>
</feature>
<dbReference type="AlphaFoldDB" id="C3Y4F7"/>
<proteinExistence type="predicted"/>
<evidence type="ECO:0000256" key="1">
    <source>
        <dbReference type="SAM" id="Phobius"/>
    </source>
</evidence>
<evidence type="ECO:0000256" key="2">
    <source>
        <dbReference type="SAM" id="SignalP"/>
    </source>
</evidence>
<keyword evidence="1" id="KW-0812">Transmembrane</keyword>
<keyword evidence="1" id="KW-0472">Membrane</keyword>
<dbReference type="GO" id="GO:0016020">
    <property type="term" value="C:membrane"/>
    <property type="evidence" value="ECO:0007669"/>
    <property type="project" value="InterPro"/>
</dbReference>
<keyword evidence="2" id="KW-0732">Signal</keyword>
<evidence type="ECO:0000313" key="3">
    <source>
        <dbReference type="EMBL" id="EEN64831.1"/>
    </source>
</evidence>
<dbReference type="GO" id="GO:0004930">
    <property type="term" value="F:G protein-coupled receptor activity"/>
    <property type="evidence" value="ECO:0007669"/>
    <property type="project" value="InterPro"/>
</dbReference>
<accession>C3Y4F7</accession>
<dbReference type="InParanoid" id="C3Y4F7"/>